<keyword evidence="3" id="KW-1185">Reference proteome</keyword>
<dbReference type="InterPro" id="IPR009081">
    <property type="entry name" value="PP-bd_ACP"/>
</dbReference>
<dbReference type="Pfam" id="PF00550">
    <property type="entry name" value="PP-binding"/>
    <property type="match status" value="1"/>
</dbReference>
<feature type="domain" description="Carrier" evidence="1">
    <location>
        <begin position="1"/>
        <end position="78"/>
    </location>
</feature>
<organism evidence="2 3">
    <name type="scientific">Streptomyces fildesensis</name>
    <dbReference type="NCBI Taxonomy" id="375757"/>
    <lineage>
        <taxon>Bacteria</taxon>
        <taxon>Bacillati</taxon>
        <taxon>Actinomycetota</taxon>
        <taxon>Actinomycetes</taxon>
        <taxon>Kitasatosporales</taxon>
        <taxon>Streptomycetaceae</taxon>
        <taxon>Streptomyces</taxon>
    </lineage>
</organism>
<accession>A0ABW8BYN2</accession>
<comment type="caution">
    <text evidence="2">The sequence shown here is derived from an EMBL/GenBank/DDBJ whole genome shotgun (WGS) entry which is preliminary data.</text>
</comment>
<evidence type="ECO:0000259" key="1">
    <source>
        <dbReference type="PROSITE" id="PS50075"/>
    </source>
</evidence>
<reference evidence="2 3" key="1">
    <citation type="submission" date="2024-10" db="EMBL/GenBank/DDBJ databases">
        <title>The Natural Products Discovery Center: Release of the First 8490 Sequenced Strains for Exploring Actinobacteria Biosynthetic Diversity.</title>
        <authorList>
            <person name="Kalkreuter E."/>
            <person name="Kautsar S.A."/>
            <person name="Yang D."/>
            <person name="Bader C.D."/>
            <person name="Teijaro C.N."/>
            <person name="Fluegel L."/>
            <person name="Davis C.M."/>
            <person name="Simpson J.R."/>
            <person name="Lauterbach L."/>
            <person name="Steele A.D."/>
            <person name="Gui C."/>
            <person name="Meng S."/>
            <person name="Li G."/>
            <person name="Viehrig K."/>
            <person name="Ye F."/>
            <person name="Su P."/>
            <person name="Kiefer A.F."/>
            <person name="Nichols A."/>
            <person name="Cepeda A.J."/>
            <person name="Yan W."/>
            <person name="Fan B."/>
            <person name="Jiang Y."/>
            <person name="Adhikari A."/>
            <person name="Zheng C.-J."/>
            <person name="Schuster L."/>
            <person name="Cowan T.M."/>
            <person name="Smanski M.J."/>
            <person name="Chevrette M.G."/>
            <person name="De Carvalho L.P.S."/>
            <person name="Shen B."/>
        </authorList>
    </citation>
    <scope>NUCLEOTIDE SEQUENCE [LARGE SCALE GENOMIC DNA]</scope>
    <source>
        <strain evidence="2 3">NPDC053399</strain>
    </source>
</reference>
<gene>
    <name evidence="2" type="ORF">ACIGXA_01985</name>
</gene>
<name>A0ABW8BYN2_9ACTN</name>
<dbReference type="PROSITE" id="PS50075">
    <property type="entry name" value="CARRIER"/>
    <property type="match status" value="1"/>
</dbReference>
<dbReference type="SUPFAM" id="SSF47336">
    <property type="entry name" value="ACP-like"/>
    <property type="match status" value="1"/>
</dbReference>
<dbReference type="Gene3D" id="1.10.1200.10">
    <property type="entry name" value="ACP-like"/>
    <property type="match status" value="1"/>
</dbReference>
<sequence>MWDAQFEEIVRPHLSFLPEDAAFTPELDLREFGLDSLGIVDLLIALENAYDVKFTDDALAMETFETPGALWGTLSGLLVPVG</sequence>
<evidence type="ECO:0000313" key="3">
    <source>
        <dbReference type="Proteomes" id="UP001614394"/>
    </source>
</evidence>
<evidence type="ECO:0000313" key="2">
    <source>
        <dbReference type="EMBL" id="MFI9099265.1"/>
    </source>
</evidence>
<dbReference type="Proteomes" id="UP001614394">
    <property type="component" value="Unassembled WGS sequence"/>
</dbReference>
<dbReference type="RefSeq" id="WP_399643555.1">
    <property type="nucleotide sequence ID" value="NZ_JBITYG010000001.1"/>
</dbReference>
<dbReference type="InterPro" id="IPR036736">
    <property type="entry name" value="ACP-like_sf"/>
</dbReference>
<proteinExistence type="predicted"/>
<dbReference type="EMBL" id="JBITYG010000001">
    <property type="protein sequence ID" value="MFI9099265.1"/>
    <property type="molecule type" value="Genomic_DNA"/>
</dbReference>
<protein>
    <submittedName>
        <fullName evidence="2">Phosphopantetheine-binding protein</fullName>
    </submittedName>
</protein>